<gene>
    <name evidence="2" type="ORF">SAMN05444580_11410</name>
</gene>
<keyword evidence="3" id="KW-1185">Reference proteome</keyword>
<dbReference type="GO" id="GO:0010181">
    <property type="term" value="F:FMN binding"/>
    <property type="evidence" value="ECO:0007669"/>
    <property type="project" value="TreeGrafter"/>
</dbReference>
<dbReference type="Gene3D" id="3.40.50.360">
    <property type="match status" value="1"/>
</dbReference>
<reference evidence="2 3" key="1">
    <citation type="submission" date="2016-10" db="EMBL/GenBank/DDBJ databases">
        <authorList>
            <person name="de Groot N.N."/>
        </authorList>
    </citation>
    <scope>NUCLEOTIDE SEQUENCE [LARGE SCALE GENOMIC DNA]</scope>
    <source>
        <strain evidence="2 3">JCM 11308</strain>
    </source>
</reference>
<evidence type="ECO:0000313" key="2">
    <source>
        <dbReference type="EMBL" id="SDE30488.1"/>
    </source>
</evidence>
<dbReference type="AlphaFoldDB" id="A0A1G7BTQ6"/>
<dbReference type="InterPro" id="IPR029039">
    <property type="entry name" value="Flavoprotein-like_sf"/>
</dbReference>
<organism evidence="2 3">
    <name type="scientific">Rhodococcus tukisamuensis</name>
    <dbReference type="NCBI Taxonomy" id="168276"/>
    <lineage>
        <taxon>Bacteria</taxon>
        <taxon>Bacillati</taxon>
        <taxon>Actinomycetota</taxon>
        <taxon>Actinomycetes</taxon>
        <taxon>Mycobacteriales</taxon>
        <taxon>Nocardiaceae</taxon>
        <taxon>Rhodococcus</taxon>
    </lineage>
</organism>
<dbReference type="GO" id="GO:0016491">
    <property type="term" value="F:oxidoreductase activity"/>
    <property type="evidence" value="ECO:0007669"/>
    <property type="project" value="InterPro"/>
</dbReference>
<dbReference type="STRING" id="168276.SAMN05444580_11410"/>
<evidence type="ECO:0000313" key="3">
    <source>
        <dbReference type="Proteomes" id="UP000199417"/>
    </source>
</evidence>
<feature type="domain" description="NADPH-dependent FMN reductase-like" evidence="1">
    <location>
        <begin position="19"/>
        <end position="155"/>
    </location>
</feature>
<dbReference type="GO" id="GO:0005829">
    <property type="term" value="C:cytosol"/>
    <property type="evidence" value="ECO:0007669"/>
    <property type="project" value="TreeGrafter"/>
</dbReference>
<dbReference type="SUPFAM" id="SSF52218">
    <property type="entry name" value="Flavoproteins"/>
    <property type="match status" value="1"/>
</dbReference>
<dbReference type="PANTHER" id="PTHR30543:SF21">
    <property type="entry name" value="NAD(P)H-DEPENDENT FMN REDUCTASE LOT6"/>
    <property type="match status" value="1"/>
</dbReference>
<dbReference type="EMBL" id="FNAB01000014">
    <property type="protein sequence ID" value="SDE30488.1"/>
    <property type="molecule type" value="Genomic_DNA"/>
</dbReference>
<dbReference type="InterPro" id="IPR050712">
    <property type="entry name" value="NAD(P)H-dep_reductase"/>
</dbReference>
<dbReference type="InterPro" id="IPR005025">
    <property type="entry name" value="FMN_Rdtase-like_dom"/>
</dbReference>
<accession>A0A1G7BTQ6</accession>
<dbReference type="PANTHER" id="PTHR30543">
    <property type="entry name" value="CHROMATE REDUCTASE"/>
    <property type="match status" value="1"/>
</dbReference>
<protein>
    <submittedName>
        <fullName evidence="2">NAD(P)H-dependent FMN reductase</fullName>
    </submittedName>
</protein>
<evidence type="ECO:0000259" key="1">
    <source>
        <dbReference type="Pfam" id="PF03358"/>
    </source>
</evidence>
<name>A0A1G7BTQ6_9NOCA</name>
<proteinExistence type="predicted"/>
<dbReference type="Pfam" id="PF03358">
    <property type="entry name" value="FMN_red"/>
    <property type="match status" value="1"/>
</dbReference>
<dbReference type="Proteomes" id="UP000199417">
    <property type="component" value="Unassembled WGS sequence"/>
</dbReference>
<sequence>MSGVAHPVVRWGVVTEPIRLEVIVGSVREGRFAPVVAEWFVRRARHHPAFDTEVLDLADVELPHDLSATAESDRFRERIASAEAFVMVTPEYNHGYPAALKNAVDSAKQEWRAKPVGFVSYGGLSGGLRATEQLRQVVAEVHMVTVRQTVSFHQARKRFGPDGETEDGAAIDGAARLLDQLAWWADAARSARAARPYPG</sequence>